<name>A0A250I7D3_9BACT</name>
<dbReference type="Proteomes" id="UP000217289">
    <property type="component" value="Chromosome"/>
</dbReference>
<gene>
    <name evidence="1" type="ORF">MEBOL_001219</name>
</gene>
<dbReference type="RefSeq" id="WP_095976530.1">
    <property type="nucleotide sequence ID" value="NZ_CP022163.1"/>
</dbReference>
<organism evidence="1 2">
    <name type="scientific">Melittangium boletus DSM 14713</name>
    <dbReference type="NCBI Taxonomy" id="1294270"/>
    <lineage>
        <taxon>Bacteria</taxon>
        <taxon>Pseudomonadati</taxon>
        <taxon>Myxococcota</taxon>
        <taxon>Myxococcia</taxon>
        <taxon>Myxococcales</taxon>
        <taxon>Cystobacterineae</taxon>
        <taxon>Archangiaceae</taxon>
        <taxon>Melittangium</taxon>
    </lineage>
</organism>
<dbReference type="EMBL" id="CP022163">
    <property type="protein sequence ID" value="ATB27774.1"/>
    <property type="molecule type" value="Genomic_DNA"/>
</dbReference>
<reference evidence="1 2" key="1">
    <citation type="submission" date="2017-06" db="EMBL/GenBank/DDBJ databases">
        <authorList>
            <person name="Kim H.J."/>
            <person name="Triplett B.A."/>
        </authorList>
    </citation>
    <scope>NUCLEOTIDE SEQUENCE [LARGE SCALE GENOMIC DNA]</scope>
    <source>
        <strain evidence="1 2">DSM 14713</strain>
    </source>
</reference>
<sequence>MKHALVVLLACLVGCTVPTLEEIEATSPPYACSAEFACPAGQVCVGTQCLRPDQLACMPGTTESCGSGVGECREGTRTCGEQGSFGACEGETTAVAEVCDGLDNDCDGTVDLVSRLFERPSPGFALNATVFLGTSSLLTTSVEGGDILVRVLEPGQSPRLSESFGPMDKSTLILGHALLSYSADSAVVVWVEHVVGTERFLLRRVALDRKGQRITSPSTVTFSTKFSFLRDMRITDNAGQILLLAEWSNQAAPSEDGQDSRELWAVVLGKKDSSVLDIRVLGSATEQFGLHATANETGTGFLVAHERGGQRFLHQFSVGDSTVPTVSIPLHVPGSLTHSPFIADGVDKSLGVRVYFVQKRDSSPVSEIVSVRCVVSSSSDTSNCSPEATHYTDPHAIRRAWLGLNPKTGLPGFALFSWRDEGMSHDTLSVAPLSADSTSATATLLLPTESENQTLVVLPDSSRYVTFTRKNVSEPGAPDEAALLHFCAP</sequence>
<evidence type="ECO:0000313" key="2">
    <source>
        <dbReference type="Proteomes" id="UP000217289"/>
    </source>
</evidence>
<dbReference type="OrthoDB" id="5498206at2"/>
<evidence type="ECO:0000313" key="1">
    <source>
        <dbReference type="EMBL" id="ATB27774.1"/>
    </source>
</evidence>
<accession>A0A250I7D3</accession>
<proteinExistence type="predicted"/>
<dbReference type="KEGG" id="mbd:MEBOL_001219"/>
<protein>
    <submittedName>
        <fullName evidence="1">Uncharacterized protein</fullName>
    </submittedName>
</protein>
<dbReference type="AlphaFoldDB" id="A0A250I7D3"/>
<keyword evidence="2" id="KW-1185">Reference proteome</keyword>